<dbReference type="Gene3D" id="3.40.50.2000">
    <property type="entry name" value="Glycogen Phosphorylase B"/>
    <property type="match status" value="2"/>
</dbReference>
<dbReference type="PANTHER" id="PTHR12526:SF630">
    <property type="entry name" value="GLYCOSYLTRANSFERASE"/>
    <property type="match status" value="1"/>
</dbReference>
<dbReference type="SUPFAM" id="SSF53756">
    <property type="entry name" value="UDP-Glycosyltransferase/glycogen phosphorylase"/>
    <property type="match status" value="1"/>
</dbReference>
<evidence type="ECO:0000313" key="5">
    <source>
        <dbReference type="Proteomes" id="UP000073485"/>
    </source>
</evidence>
<dbReference type="Proteomes" id="UP000073485">
    <property type="component" value="Unassembled WGS sequence"/>
</dbReference>
<dbReference type="InterPro" id="IPR001296">
    <property type="entry name" value="Glyco_trans_1"/>
</dbReference>
<dbReference type="EC" id="2.4.1.52" evidence="4"/>
<dbReference type="Pfam" id="PF00534">
    <property type="entry name" value="Glycos_transf_1"/>
    <property type="match status" value="1"/>
</dbReference>
<dbReference type="AlphaFoldDB" id="A0A0Z8G3N2"/>
<reference evidence="5 6" key="1">
    <citation type="submission" date="2016-02" db="EMBL/GenBank/DDBJ databases">
        <authorList>
            <consortium name="Pathogen Informatics"/>
        </authorList>
    </citation>
    <scope>NUCLEOTIDE SEQUENCE [LARGE SCALE GENOMIC DNA]</scope>
    <source>
        <strain evidence="3 6">LSS30</strain>
        <strain evidence="4 5">LSS48</strain>
    </source>
</reference>
<dbReference type="RefSeq" id="WP_044752094.1">
    <property type="nucleotide sequence ID" value="NZ_CEDH01000006.1"/>
</dbReference>
<gene>
    <name evidence="4" type="primary">tagE_2</name>
    <name evidence="3" type="ORF">ERS132392_02247</name>
    <name evidence="4" type="ORF">ERS132410_01667</name>
</gene>
<dbReference type="PANTHER" id="PTHR12526">
    <property type="entry name" value="GLYCOSYLTRANSFERASE"/>
    <property type="match status" value="1"/>
</dbReference>
<feature type="domain" description="Glycosyl transferase family 1" evidence="1">
    <location>
        <begin position="194"/>
        <end position="353"/>
    </location>
</feature>
<protein>
    <submittedName>
        <fullName evidence="4">Glycosyl transferase</fullName>
        <ecNumber evidence="4">2.4.1.52</ecNumber>
    </submittedName>
</protein>
<dbReference type="GO" id="GO:0047265">
    <property type="term" value="F:poly(glycerol-phosphate) alpha-glucosyltransferase activity"/>
    <property type="evidence" value="ECO:0007669"/>
    <property type="project" value="UniProtKB-EC"/>
</dbReference>
<evidence type="ECO:0000313" key="4">
    <source>
        <dbReference type="EMBL" id="CYV01234.1"/>
    </source>
</evidence>
<sequence>MSKSIIIVTHHLGGLGGVQRVVDQLAKRFVRDGNDVTVIGCGVQKGVKHNPKNLEYEEILLYSEDIFFDKPWMFFVEKIFSKKLNNILEDKLSKNNDAVVILANPIVYLLMDNIIRKWRDSATFIGQMHSSAEFVLDSQGLYSVYPFIIKHFYPKLDKILFLTPEDSRIIQDAYTIDSAKMGAIGNPLSNYIQKNEQLVNVNNKVISFVGRLDPVKQVDHVIRAFTRIAGEFPDIQLKIYGDGNERASLESLIQMSGAEDQVHLMGRTDKVEKVYKDSLFTLMTSKTEGWPLSLVESLLMGVPVLSYACSPGVSILQSATPEMLVYDGEEELAEKMRYYLTNSSELVDIARRGQTYLTTNFSEDKIVEDWYILFDSIKK</sequence>
<feature type="domain" description="Glycosyltransferase subfamily 4-like N-terminal" evidence="2">
    <location>
        <begin position="16"/>
        <end position="187"/>
    </location>
</feature>
<keyword evidence="4" id="KW-0808">Transferase</keyword>
<dbReference type="EMBL" id="FIGO01000010">
    <property type="protein sequence ID" value="CYV01234.1"/>
    <property type="molecule type" value="Genomic_DNA"/>
</dbReference>
<dbReference type="Pfam" id="PF13439">
    <property type="entry name" value="Glyco_transf_4"/>
    <property type="match status" value="1"/>
</dbReference>
<accession>A0A0Z8G3N2</accession>
<dbReference type="Proteomes" id="UP000074664">
    <property type="component" value="Unassembled WGS sequence"/>
</dbReference>
<keyword evidence="4" id="KW-0328">Glycosyltransferase</keyword>
<organism evidence="4 5">
    <name type="scientific">Streptococcus suis</name>
    <dbReference type="NCBI Taxonomy" id="1307"/>
    <lineage>
        <taxon>Bacteria</taxon>
        <taxon>Bacillati</taxon>
        <taxon>Bacillota</taxon>
        <taxon>Bacilli</taxon>
        <taxon>Lactobacillales</taxon>
        <taxon>Streptococcaceae</taxon>
        <taxon>Streptococcus</taxon>
    </lineage>
</organism>
<evidence type="ECO:0000313" key="3">
    <source>
        <dbReference type="EMBL" id="CYU91578.1"/>
    </source>
</evidence>
<dbReference type="InterPro" id="IPR028098">
    <property type="entry name" value="Glyco_trans_4-like_N"/>
</dbReference>
<proteinExistence type="predicted"/>
<evidence type="ECO:0000259" key="1">
    <source>
        <dbReference type="Pfam" id="PF00534"/>
    </source>
</evidence>
<name>A0A0Z8G3N2_STRSU</name>
<evidence type="ECO:0000313" key="6">
    <source>
        <dbReference type="Proteomes" id="UP000074664"/>
    </source>
</evidence>
<evidence type="ECO:0000259" key="2">
    <source>
        <dbReference type="Pfam" id="PF13439"/>
    </source>
</evidence>
<dbReference type="EMBL" id="FIGH01000016">
    <property type="protein sequence ID" value="CYU91578.1"/>
    <property type="molecule type" value="Genomic_DNA"/>
</dbReference>